<evidence type="ECO:0000313" key="1">
    <source>
        <dbReference type="EMBL" id="KAH8007968.1"/>
    </source>
</evidence>
<keyword evidence="2" id="KW-1185">Reference proteome</keyword>
<accession>A0ACB8FR65</accession>
<dbReference type="EMBL" id="CM037619">
    <property type="protein sequence ID" value="KAH8007968.1"/>
    <property type="molecule type" value="Genomic_DNA"/>
</dbReference>
<comment type="caution">
    <text evidence="1">The sequence shown here is derived from an EMBL/GenBank/DDBJ whole genome shotgun (WGS) entry which is preliminary data.</text>
</comment>
<evidence type="ECO:0000313" key="2">
    <source>
        <dbReference type="Proteomes" id="UP000827872"/>
    </source>
</evidence>
<sequence>MHDMPNTCWVVGRVLEARTGTKIPSIPITTGASGCPSKTYDPLIKSTRDFPDDVISFIRRHPVMYKSVYPVTGAPVFTQINVDYRLTQIVVDRVLAEDGQYDVMFLGTDTGTVLKVLSITKEKWDLEEVILEELQIFKHPSPILTMEMSLKQQQLYIGSRDGLVQLSLHRCSTYGKACADCCLARDPYCAWDGNSCSRYMPTSKRRARRQDVKYGDPITQCWDVEDSISHEVVDEKVIFGIEFNSTFLECIPKSQQASIRWFIQRSGEEHREELDSGKQTKTQHHEDIRTVVSPT</sequence>
<organism evidence="1 2">
    <name type="scientific">Sphaerodactylus townsendi</name>
    <dbReference type="NCBI Taxonomy" id="933632"/>
    <lineage>
        <taxon>Eukaryota</taxon>
        <taxon>Metazoa</taxon>
        <taxon>Chordata</taxon>
        <taxon>Craniata</taxon>
        <taxon>Vertebrata</taxon>
        <taxon>Euteleostomi</taxon>
        <taxon>Lepidosauria</taxon>
        <taxon>Squamata</taxon>
        <taxon>Bifurcata</taxon>
        <taxon>Gekkota</taxon>
        <taxon>Sphaerodactylidae</taxon>
        <taxon>Sphaerodactylus</taxon>
    </lineage>
</organism>
<reference evidence="1" key="1">
    <citation type="submission" date="2021-08" db="EMBL/GenBank/DDBJ databases">
        <title>The first chromosome-level gecko genome reveals the dynamic sex chromosomes of Neotropical dwarf geckos (Sphaerodactylidae: Sphaerodactylus).</title>
        <authorList>
            <person name="Pinto B.J."/>
            <person name="Keating S.E."/>
            <person name="Gamble T."/>
        </authorList>
    </citation>
    <scope>NUCLEOTIDE SEQUENCE</scope>
    <source>
        <strain evidence="1">TG3544</strain>
    </source>
</reference>
<protein>
    <submittedName>
        <fullName evidence="1">Semaphorin-3D</fullName>
    </submittedName>
</protein>
<name>A0ACB8FR65_9SAUR</name>
<dbReference type="Proteomes" id="UP000827872">
    <property type="component" value="Linkage Group LG06"/>
</dbReference>
<proteinExistence type="predicted"/>
<gene>
    <name evidence="1" type="primary">SEMA3D_2</name>
    <name evidence="1" type="ORF">K3G42_026846</name>
</gene>